<evidence type="ECO:0000256" key="1">
    <source>
        <dbReference type="ARBA" id="ARBA00002210"/>
    </source>
</evidence>
<sequence length="275" mass="31156">MYKIYVDQHHYIRFRQNDHNSGTDRAHPSLLTAFQSLPLAFVHIFESGNTGSRMRSQQITGQKVICVYFLAWFFMMESSYDLTFDCVIGTILNNWTGLKMAIEHGMAGTEDVVVSKLTKMFELITQFLCYSEKKGAWDNFVLSDLLSDIMDTDYDTILEDNSADEIAADIIQFHQLWLTGDKVGINARLANMKYNLSILRDTTQVESPTSGGCRKLEMKELDEVAAAAAISAATCLLQFTEGRDHYIPYGQCLSSEVLDMWEHSPFVMVLPPQEA</sequence>
<organism evidence="5 6">
    <name type="scientific">Ranatra chinensis</name>
    <dbReference type="NCBI Taxonomy" id="642074"/>
    <lineage>
        <taxon>Eukaryota</taxon>
        <taxon>Metazoa</taxon>
        <taxon>Ecdysozoa</taxon>
        <taxon>Arthropoda</taxon>
        <taxon>Hexapoda</taxon>
        <taxon>Insecta</taxon>
        <taxon>Pterygota</taxon>
        <taxon>Neoptera</taxon>
        <taxon>Paraneoptera</taxon>
        <taxon>Hemiptera</taxon>
        <taxon>Heteroptera</taxon>
        <taxon>Panheteroptera</taxon>
        <taxon>Nepomorpha</taxon>
        <taxon>Nepidae</taxon>
        <taxon>Ranatrinae</taxon>
        <taxon>Ranatra</taxon>
    </lineage>
</organism>
<dbReference type="Pfam" id="PF10273">
    <property type="entry name" value="WGG"/>
    <property type="match status" value="1"/>
</dbReference>
<evidence type="ECO:0000256" key="4">
    <source>
        <dbReference type="ARBA" id="ARBA00022552"/>
    </source>
</evidence>
<evidence type="ECO:0000313" key="6">
    <source>
        <dbReference type="Proteomes" id="UP001558652"/>
    </source>
</evidence>
<keyword evidence="4" id="KW-0698">rRNA processing</keyword>
<name>A0ABD0XT11_9HEMI</name>
<protein>
    <recommendedName>
        <fullName evidence="3">Pre-rRNA-processing protein TSR2 homolog</fullName>
    </recommendedName>
</protein>
<dbReference type="AlphaFoldDB" id="A0ABD0XT11"/>
<dbReference type="EMBL" id="JBFDAA010000022">
    <property type="protein sequence ID" value="KAL1110317.1"/>
    <property type="molecule type" value="Genomic_DNA"/>
</dbReference>
<evidence type="ECO:0000256" key="2">
    <source>
        <dbReference type="ARBA" id="ARBA00006524"/>
    </source>
</evidence>
<dbReference type="InterPro" id="IPR019398">
    <property type="entry name" value="Pre-rRNA_process_TSR2"/>
</dbReference>
<dbReference type="PANTHER" id="PTHR21250">
    <property type="entry name" value="PRE-RRNA-PROCESSING PROTEIN TSR2 HOMOLOG"/>
    <property type="match status" value="1"/>
</dbReference>
<gene>
    <name evidence="5" type="ORF">AAG570_007850</name>
</gene>
<comment type="caution">
    <text evidence="5">The sequence shown here is derived from an EMBL/GenBank/DDBJ whole genome shotgun (WGS) entry which is preliminary data.</text>
</comment>
<dbReference type="GO" id="GO:0006364">
    <property type="term" value="P:rRNA processing"/>
    <property type="evidence" value="ECO:0007669"/>
    <property type="project" value="UniProtKB-KW"/>
</dbReference>
<dbReference type="Proteomes" id="UP001558652">
    <property type="component" value="Unassembled WGS sequence"/>
</dbReference>
<proteinExistence type="inferred from homology"/>
<accession>A0ABD0XT11</accession>
<evidence type="ECO:0000256" key="3">
    <source>
        <dbReference type="ARBA" id="ARBA00017551"/>
    </source>
</evidence>
<evidence type="ECO:0000313" key="5">
    <source>
        <dbReference type="EMBL" id="KAL1110317.1"/>
    </source>
</evidence>
<comment type="function">
    <text evidence="1">May be involved in 20S pre-rRNA processing.</text>
</comment>
<comment type="similarity">
    <text evidence="2">Belongs to the TSR2 family.</text>
</comment>
<reference evidence="5 6" key="1">
    <citation type="submission" date="2024-07" db="EMBL/GenBank/DDBJ databases">
        <title>Chromosome-level genome assembly of the water stick insect Ranatra chinensis (Heteroptera: Nepidae).</title>
        <authorList>
            <person name="Liu X."/>
        </authorList>
    </citation>
    <scope>NUCLEOTIDE SEQUENCE [LARGE SCALE GENOMIC DNA]</scope>
    <source>
        <strain evidence="5">Cailab_2021Rc</strain>
        <tissue evidence="5">Muscle</tissue>
    </source>
</reference>
<keyword evidence="6" id="KW-1185">Reference proteome</keyword>